<reference evidence="3" key="1">
    <citation type="journal article" date="2020" name="Nat. Genet.">
        <title>Genomic diversifications of five Gossypium allopolyploid species and their impact on cotton improvement.</title>
        <authorList>
            <person name="Chen Z.J."/>
            <person name="Sreedasyam A."/>
            <person name="Ando A."/>
            <person name="Song Q."/>
            <person name="De Santiago L.M."/>
            <person name="Hulse-Kemp A.M."/>
            <person name="Ding M."/>
            <person name="Ye W."/>
            <person name="Kirkbride R.C."/>
            <person name="Jenkins J."/>
            <person name="Plott C."/>
            <person name="Lovell J."/>
            <person name="Lin Y.M."/>
            <person name="Vaughn R."/>
            <person name="Liu B."/>
            <person name="Simpson S."/>
            <person name="Scheffler B.E."/>
            <person name="Wen L."/>
            <person name="Saski C.A."/>
            <person name="Grover C.E."/>
            <person name="Hu G."/>
            <person name="Conover J.L."/>
            <person name="Carlson J.W."/>
            <person name="Shu S."/>
            <person name="Boston L.B."/>
            <person name="Williams M."/>
            <person name="Peterson D.G."/>
            <person name="McGee K."/>
            <person name="Jones D.C."/>
            <person name="Wendel J.F."/>
            <person name="Stelly D.M."/>
            <person name="Grimwood J."/>
            <person name="Schmutz J."/>
        </authorList>
    </citation>
    <scope>NUCLEOTIDE SEQUENCE [LARGE SCALE GENOMIC DNA]</scope>
    <source>
        <strain evidence="3">cv. TM-1</strain>
    </source>
</reference>
<protein>
    <recommendedName>
        <fullName evidence="2">Retrotransposon gag domain-containing protein</fullName>
    </recommendedName>
</protein>
<dbReference type="GeneID" id="121212270"/>
<dbReference type="PANTHER" id="PTHR34482:SF36">
    <property type="entry name" value="RETROTRANSPOSON GAG DOMAIN-CONTAINING PROTEIN"/>
    <property type="match status" value="1"/>
</dbReference>
<accession>A0ABM2ZDK3</accession>
<organism evidence="3 4">
    <name type="scientific">Gossypium hirsutum</name>
    <name type="common">Upland cotton</name>
    <name type="synonym">Gossypium mexicanum</name>
    <dbReference type="NCBI Taxonomy" id="3635"/>
    <lineage>
        <taxon>Eukaryota</taxon>
        <taxon>Viridiplantae</taxon>
        <taxon>Streptophyta</taxon>
        <taxon>Embryophyta</taxon>
        <taxon>Tracheophyta</taxon>
        <taxon>Spermatophyta</taxon>
        <taxon>Magnoliopsida</taxon>
        <taxon>eudicotyledons</taxon>
        <taxon>Gunneridae</taxon>
        <taxon>Pentapetalae</taxon>
        <taxon>rosids</taxon>
        <taxon>malvids</taxon>
        <taxon>Malvales</taxon>
        <taxon>Malvaceae</taxon>
        <taxon>Malvoideae</taxon>
        <taxon>Gossypium</taxon>
    </lineage>
</organism>
<feature type="domain" description="Retrotransposon gag" evidence="2">
    <location>
        <begin position="3"/>
        <end position="65"/>
    </location>
</feature>
<dbReference type="Pfam" id="PF03732">
    <property type="entry name" value="Retrotrans_gag"/>
    <property type="match status" value="1"/>
</dbReference>
<evidence type="ECO:0000259" key="2">
    <source>
        <dbReference type="Pfam" id="PF03732"/>
    </source>
</evidence>
<evidence type="ECO:0000313" key="3">
    <source>
        <dbReference type="Proteomes" id="UP000818029"/>
    </source>
</evidence>
<dbReference type="RefSeq" id="XP_040940650.1">
    <property type="nucleotide sequence ID" value="XM_041084716.1"/>
</dbReference>
<feature type="compositionally biased region" description="Polar residues" evidence="1">
    <location>
        <begin position="103"/>
        <end position="125"/>
    </location>
</feature>
<evidence type="ECO:0000313" key="4">
    <source>
        <dbReference type="RefSeq" id="XP_040940650.1"/>
    </source>
</evidence>
<feature type="compositionally biased region" description="Polar residues" evidence="1">
    <location>
        <begin position="132"/>
        <end position="148"/>
    </location>
</feature>
<proteinExistence type="predicted"/>
<evidence type="ECO:0000256" key="1">
    <source>
        <dbReference type="SAM" id="MobiDB-lite"/>
    </source>
</evidence>
<dbReference type="Proteomes" id="UP000818029">
    <property type="component" value="Chromosome A13"/>
</dbReference>
<name>A0ABM2ZDK3_GOSHI</name>
<keyword evidence="3" id="KW-1185">Reference proteome</keyword>
<dbReference type="PANTHER" id="PTHR34482">
    <property type="entry name" value="DNA DAMAGE-INDUCIBLE PROTEIN 1-LIKE"/>
    <property type="match status" value="1"/>
</dbReference>
<feature type="region of interest" description="Disordered" evidence="1">
    <location>
        <begin position="93"/>
        <end position="148"/>
    </location>
</feature>
<gene>
    <name evidence="4" type="primary">LOC121212270</name>
</gene>
<reference evidence="4" key="2">
    <citation type="submission" date="2025-08" db="UniProtKB">
        <authorList>
            <consortium name="RefSeq"/>
        </authorList>
    </citation>
    <scope>IDENTIFICATION</scope>
</reference>
<dbReference type="InterPro" id="IPR005162">
    <property type="entry name" value="Retrotrans_gag_dom"/>
</dbReference>
<sequence length="180" mass="21216">MSLLRDSTYQWWNTLVSIVPRERIMWEFLQEEFRKKYISQRFIDQKRKEFLELKQGQMSVAEYEQLPEFVALVERACKAEELIKERRKTTFESRDLRKRNMGKSHQPSSKRLREFTTQSNASVGYSNRYKNRQNTTSKAPTTSVASVGSTWPNRPDCSQCGRHHFGDCRGNAMGCFKSIE</sequence>